<proteinExistence type="predicted"/>
<dbReference type="AlphaFoldDB" id="A0A930VII6"/>
<keyword evidence="1" id="KW-0812">Transmembrane</keyword>
<gene>
    <name evidence="2" type="ORF">ISU07_18660</name>
</gene>
<accession>A0A930VII6</accession>
<evidence type="ECO:0000313" key="2">
    <source>
        <dbReference type="EMBL" id="MBF4765157.1"/>
    </source>
</evidence>
<sequence>MLKTAAVCSVLLGLGFGIPCLFGLLHFARTHQVWTFLGFPTYGGGPFESWGFPTSVPLLAGYLLVCLLEVAVGVALWFGAPHAAAYSLALLPLEAVFWVGFALPLGPPLGIARVVLALLA</sequence>
<evidence type="ECO:0000313" key="3">
    <source>
        <dbReference type="Proteomes" id="UP000640489"/>
    </source>
</evidence>
<keyword evidence="1" id="KW-0472">Membrane</keyword>
<protein>
    <submittedName>
        <fullName evidence="2">Uncharacterized protein</fullName>
    </submittedName>
</protein>
<dbReference type="RefSeq" id="WP_194708343.1">
    <property type="nucleotide sequence ID" value="NZ_JADKPN010000013.1"/>
</dbReference>
<feature type="transmembrane region" description="Helical" evidence="1">
    <location>
        <begin position="54"/>
        <end position="78"/>
    </location>
</feature>
<reference evidence="2" key="1">
    <citation type="submission" date="2020-11" db="EMBL/GenBank/DDBJ databases">
        <title>Nocardioides sp. nov., isolated from Soil of Cynanchum wilfordii Hemsley rhizosphere.</title>
        <authorList>
            <person name="Lee J.-S."/>
            <person name="Suh M.K."/>
            <person name="Kim J.-S."/>
        </authorList>
    </citation>
    <scope>NUCLEOTIDE SEQUENCE</scope>
    <source>
        <strain evidence="2">KCTC 19275</strain>
    </source>
</reference>
<name>A0A930VII6_9ACTN</name>
<organism evidence="2 3">
    <name type="scientific">Nocardioides islandensis</name>
    <dbReference type="NCBI Taxonomy" id="433663"/>
    <lineage>
        <taxon>Bacteria</taxon>
        <taxon>Bacillati</taxon>
        <taxon>Actinomycetota</taxon>
        <taxon>Actinomycetes</taxon>
        <taxon>Propionibacteriales</taxon>
        <taxon>Nocardioidaceae</taxon>
        <taxon>Nocardioides</taxon>
    </lineage>
</organism>
<keyword evidence="1" id="KW-1133">Transmembrane helix</keyword>
<evidence type="ECO:0000256" key="1">
    <source>
        <dbReference type="SAM" id="Phobius"/>
    </source>
</evidence>
<dbReference type="EMBL" id="JADKPN010000013">
    <property type="protein sequence ID" value="MBF4765157.1"/>
    <property type="molecule type" value="Genomic_DNA"/>
</dbReference>
<dbReference type="Proteomes" id="UP000640489">
    <property type="component" value="Unassembled WGS sequence"/>
</dbReference>
<comment type="caution">
    <text evidence="2">The sequence shown here is derived from an EMBL/GenBank/DDBJ whole genome shotgun (WGS) entry which is preliminary data.</text>
</comment>
<feature type="transmembrane region" description="Helical" evidence="1">
    <location>
        <begin position="85"/>
        <end position="106"/>
    </location>
</feature>
<keyword evidence="3" id="KW-1185">Reference proteome</keyword>